<dbReference type="SUPFAM" id="SSF52540">
    <property type="entry name" value="P-loop containing nucleoside triphosphate hydrolases"/>
    <property type="match status" value="1"/>
</dbReference>
<feature type="compositionally biased region" description="Basic and acidic residues" evidence="1">
    <location>
        <begin position="87"/>
        <end position="96"/>
    </location>
</feature>
<dbReference type="GO" id="GO:0016887">
    <property type="term" value="F:ATP hydrolysis activity"/>
    <property type="evidence" value="ECO:0007669"/>
    <property type="project" value="InterPro"/>
</dbReference>
<keyword evidence="4" id="KW-1185">Reference proteome</keyword>
<dbReference type="Gene3D" id="3.40.50.300">
    <property type="entry name" value="P-loop containing nucleotide triphosphate hydrolases"/>
    <property type="match status" value="1"/>
</dbReference>
<feature type="compositionally biased region" description="Basic residues" evidence="1">
    <location>
        <begin position="617"/>
        <end position="632"/>
    </location>
</feature>
<feature type="compositionally biased region" description="Basic and acidic residues" evidence="1">
    <location>
        <begin position="1"/>
        <end position="11"/>
    </location>
</feature>
<accession>A0AA43U236</accession>
<dbReference type="InterPro" id="IPR003959">
    <property type="entry name" value="ATPase_AAA_core"/>
</dbReference>
<feature type="compositionally biased region" description="Acidic residues" evidence="1">
    <location>
        <begin position="97"/>
        <end position="107"/>
    </location>
</feature>
<dbReference type="InterPro" id="IPR054289">
    <property type="entry name" value="DUF7025"/>
</dbReference>
<dbReference type="AlphaFoldDB" id="A0AA43U236"/>
<dbReference type="PANTHER" id="PTHR46411">
    <property type="entry name" value="FAMILY ATPASE, PUTATIVE-RELATED"/>
    <property type="match status" value="1"/>
</dbReference>
<dbReference type="EMBL" id="JAPUFD010000023">
    <property type="protein sequence ID" value="MDI1493157.1"/>
    <property type="molecule type" value="Genomic_DNA"/>
</dbReference>
<feature type="compositionally biased region" description="Low complexity" evidence="1">
    <location>
        <begin position="686"/>
        <end position="698"/>
    </location>
</feature>
<organism evidence="3 4">
    <name type="scientific">Ramalina farinacea</name>
    <dbReference type="NCBI Taxonomy" id="258253"/>
    <lineage>
        <taxon>Eukaryota</taxon>
        <taxon>Fungi</taxon>
        <taxon>Dikarya</taxon>
        <taxon>Ascomycota</taxon>
        <taxon>Pezizomycotina</taxon>
        <taxon>Lecanoromycetes</taxon>
        <taxon>OSLEUM clade</taxon>
        <taxon>Lecanoromycetidae</taxon>
        <taxon>Lecanorales</taxon>
        <taxon>Lecanorineae</taxon>
        <taxon>Ramalinaceae</taxon>
        <taxon>Ramalina</taxon>
    </lineage>
</organism>
<feature type="region of interest" description="Disordered" evidence="1">
    <location>
        <begin position="582"/>
        <end position="698"/>
    </location>
</feature>
<dbReference type="PANTHER" id="PTHR46411:SF1">
    <property type="entry name" value="FAMILY ATPASE, PUTATIVE (AFU_ORTHOLOGUE AFUA_7G05752)-RELATED"/>
    <property type="match status" value="1"/>
</dbReference>
<evidence type="ECO:0000313" key="4">
    <source>
        <dbReference type="Proteomes" id="UP001161017"/>
    </source>
</evidence>
<reference evidence="3" key="1">
    <citation type="journal article" date="2023" name="Genome Biol. Evol.">
        <title>First Whole Genome Sequence and Flow Cytometry Genome Size Data for the Lichen-Forming Fungus Ramalina farinacea (Ascomycota).</title>
        <authorList>
            <person name="Llewellyn T."/>
            <person name="Mian S."/>
            <person name="Hill R."/>
            <person name="Leitch I.J."/>
            <person name="Gaya E."/>
        </authorList>
    </citation>
    <scope>NUCLEOTIDE SEQUENCE</scope>
    <source>
        <strain evidence="3">LIQ254RAFAR</strain>
    </source>
</reference>
<sequence length="1001" mass="112157">MGTGEEPKTDAVQHAPAATDDKVSGTMSGTTVTPEIHDNQETQHGLRAPLPEQHGSSAPDKDEGKQGNIAAIPKSPHSKRQRRAKQRKAEKAKIQELDESADDSTSEDDVKPKKSTSHRKSRKGPTKHARKRQTKMADDISSSSDEGTLTKEQRLMVSKTLANIKSEAKTRFSKLVDSSNIDSVNSAGTSTDTTAQREKLPVPASEPTTGEPLAHLTFDASFAKQALTMMTSHTTNEASDDDKSETAADDPSISTEKVEKGSKAEFMRLDHVWDDHSRRYKSKPSSKEQDVDKYSSSAFNAVRHFNYKGEYQYTQLNIISTALKKVMMGVMGQVQGISLEEDPAKLNPDDVFLYLEELRECSKKLKAEIKSTKRKSKIEQLKTGRSHLKVLIKYLDEDYAETKKSLYPLLASRKITFDLVWALFKSNEIVYTSTYDVAEHPRAVKVNIVSLESSILDGKYYQIETEYFDYDGQQFGMAKAVFEIKKFHGAIKISNIKLYPLKYHDEPEKMSARLIERGQKFVELAGMQYKFVKGLAFHKRDNKVIKVNVDGRVMIDPATFRRIRPNYQFSYIKPPEKDLIDYESESDASASDIDESTDSSSDDASQSGSDKPVSAKRERRRYRQEKKNWKRKAYLDSDDSDNDGEVKFTPVYRDPTAEIEPEHLDPLEATDLADNDNTPNDDKDQPAAAAAGQPPANNPFITTTHHLLASPLALGFAFPDKLWLEFTVSSIHPIAFNSAAFDSLIIPPDQKRVVKALVESHSRTAPKNIDDVIQGKGRGLVAVLHGPPGTGKTLTAEGIAEFLEKPLYSVSVGELGIKGGDVERSLTQILDMAHTWGALLLLDEADVFLEQRTATDVARNALVSIFLRMLEYFQGILFLTTNRVEVFDPAFASRIHIGLRYGALDLRARKSVWRLFIQKVRDLKDQGVEVEELGEEEMKRLAGFELNGREIKNAVRTAQSVALIEGERLGMRHFLQVLLVGEVFAKDLKGWGQEEMMKFYM</sequence>
<evidence type="ECO:0000259" key="2">
    <source>
        <dbReference type="SMART" id="SM00382"/>
    </source>
</evidence>
<evidence type="ECO:0000313" key="3">
    <source>
        <dbReference type="EMBL" id="MDI1493157.1"/>
    </source>
</evidence>
<name>A0AA43U236_9LECA</name>
<dbReference type="InterPro" id="IPR003593">
    <property type="entry name" value="AAA+_ATPase"/>
</dbReference>
<dbReference type="Pfam" id="PF23232">
    <property type="entry name" value="AAA_lid_13"/>
    <property type="match status" value="1"/>
</dbReference>
<dbReference type="GO" id="GO:0005524">
    <property type="term" value="F:ATP binding"/>
    <property type="evidence" value="ECO:0007669"/>
    <property type="project" value="InterPro"/>
</dbReference>
<feature type="compositionally biased region" description="Basic residues" evidence="1">
    <location>
        <begin position="76"/>
        <end position="86"/>
    </location>
</feature>
<feature type="compositionally biased region" description="Polar residues" evidence="1">
    <location>
        <begin position="176"/>
        <end position="194"/>
    </location>
</feature>
<gene>
    <name evidence="3" type="ORF">OHK93_004944</name>
</gene>
<feature type="compositionally biased region" description="Basic residues" evidence="1">
    <location>
        <begin position="113"/>
        <end position="134"/>
    </location>
</feature>
<feature type="domain" description="AAA+ ATPase" evidence="2">
    <location>
        <begin position="778"/>
        <end position="903"/>
    </location>
</feature>
<feature type="region of interest" description="Disordered" evidence="1">
    <location>
        <begin position="1"/>
        <end position="153"/>
    </location>
</feature>
<evidence type="ECO:0000256" key="1">
    <source>
        <dbReference type="SAM" id="MobiDB-lite"/>
    </source>
</evidence>
<dbReference type="SMART" id="SM00382">
    <property type="entry name" value="AAA"/>
    <property type="match status" value="1"/>
</dbReference>
<dbReference type="InterPro" id="IPR056599">
    <property type="entry name" value="AAA_lid_fung"/>
</dbReference>
<dbReference type="Pfam" id="PF00004">
    <property type="entry name" value="AAA"/>
    <property type="match status" value="1"/>
</dbReference>
<protein>
    <recommendedName>
        <fullName evidence="2">AAA+ ATPase domain-containing protein</fullName>
    </recommendedName>
</protein>
<proteinExistence type="predicted"/>
<dbReference type="CDD" id="cd19481">
    <property type="entry name" value="RecA-like_protease"/>
    <property type="match status" value="1"/>
</dbReference>
<feature type="region of interest" description="Disordered" evidence="1">
    <location>
        <begin position="168"/>
        <end position="212"/>
    </location>
</feature>
<feature type="compositionally biased region" description="Acidic residues" evidence="1">
    <location>
        <begin position="582"/>
        <end position="601"/>
    </location>
</feature>
<dbReference type="InterPro" id="IPR027417">
    <property type="entry name" value="P-loop_NTPase"/>
</dbReference>
<dbReference type="Pfam" id="PF22942">
    <property type="entry name" value="DUF7025"/>
    <property type="match status" value="1"/>
</dbReference>
<comment type="caution">
    <text evidence="3">The sequence shown here is derived from an EMBL/GenBank/DDBJ whole genome shotgun (WGS) entry which is preliminary data.</text>
</comment>
<dbReference type="Proteomes" id="UP001161017">
    <property type="component" value="Unassembled WGS sequence"/>
</dbReference>
<feature type="region of interest" description="Disordered" evidence="1">
    <location>
        <begin position="233"/>
        <end position="261"/>
    </location>
</feature>